<feature type="transmembrane region" description="Helical" evidence="1">
    <location>
        <begin position="280"/>
        <end position="304"/>
    </location>
</feature>
<name>A0ABD3UX02_SINWO</name>
<keyword evidence="4" id="KW-1185">Reference proteome</keyword>
<protein>
    <recommendedName>
        <fullName evidence="2">DUF7789 domain-containing protein</fullName>
    </recommendedName>
</protein>
<dbReference type="InterPro" id="IPR056691">
    <property type="entry name" value="DUF7789"/>
</dbReference>
<evidence type="ECO:0000256" key="1">
    <source>
        <dbReference type="SAM" id="Phobius"/>
    </source>
</evidence>
<reference evidence="3 4" key="1">
    <citation type="submission" date="2024-11" db="EMBL/GenBank/DDBJ databases">
        <title>Chromosome-level genome assembly of the freshwater bivalve Anodonta woodiana.</title>
        <authorList>
            <person name="Chen X."/>
        </authorList>
    </citation>
    <scope>NUCLEOTIDE SEQUENCE [LARGE SCALE GENOMIC DNA]</scope>
    <source>
        <strain evidence="3">MN2024</strain>
        <tissue evidence="3">Gills</tissue>
    </source>
</reference>
<feature type="domain" description="DUF7789" evidence="2">
    <location>
        <begin position="31"/>
        <end position="158"/>
    </location>
</feature>
<dbReference type="Pfam" id="PF25044">
    <property type="entry name" value="DUF7789"/>
    <property type="match status" value="2"/>
</dbReference>
<evidence type="ECO:0000259" key="2">
    <source>
        <dbReference type="Pfam" id="PF25044"/>
    </source>
</evidence>
<organism evidence="3 4">
    <name type="scientific">Sinanodonta woodiana</name>
    <name type="common">Chinese pond mussel</name>
    <name type="synonym">Anodonta woodiana</name>
    <dbReference type="NCBI Taxonomy" id="1069815"/>
    <lineage>
        <taxon>Eukaryota</taxon>
        <taxon>Metazoa</taxon>
        <taxon>Spiralia</taxon>
        <taxon>Lophotrochozoa</taxon>
        <taxon>Mollusca</taxon>
        <taxon>Bivalvia</taxon>
        <taxon>Autobranchia</taxon>
        <taxon>Heteroconchia</taxon>
        <taxon>Palaeoheterodonta</taxon>
        <taxon>Unionida</taxon>
        <taxon>Unionoidea</taxon>
        <taxon>Unionidae</taxon>
        <taxon>Unioninae</taxon>
        <taxon>Sinanodonta</taxon>
    </lineage>
</organism>
<evidence type="ECO:0000313" key="4">
    <source>
        <dbReference type="Proteomes" id="UP001634394"/>
    </source>
</evidence>
<keyword evidence="1" id="KW-0812">Transmembrane</keyword>
<proteinExistence type="predicted"/>
<gene>
    <name evidence="3" type="ORF">ACJMK2_016374</name>
</gene>
<feature type="transmembrane region" description="Helical" evidence="1">
    <location>
        <begin position="243"/>
        <end position="260"/>
    </location>
</feature>
<dbReference type="Proteomes" id="UP001634394">
    <property type="component" value="Unassembled WGS sequence"/>
</dbReference>
<keyword evidence="1" id="KW-1133">Transmembrane helix</keyword>
<sequence>MEPQSVHDESGDYSKYGITDVPKATVVTAFGKTKTFVWLSKKEWAFIILTTVNILAAIGLSISRLVTVITYKPDSPDVTFAILLIINAVFVAFYCYHGVLRERKYELYVLVLAVLVVLVYCAVEYSINVSGHNTVKLVRLILICILAPPNMVLAVFVARDFGELEFRIAGASEYLQHIYDQASIFSCWLKFDLQVTASFVVLALKDWTKVNVLEQVTLGVGIPYTFIWDVIGWFTLRREIKPAAWIFAFLGLSKPAYYVYKIVDVYTELTKDKTADIVTYCYLLAGALALLVWLILMIELVLVYRNFGKGLKERDFKVMSETSSLLTGRTRRYVFSE</sequence>
<feature type="transmembrane region" description="Helical" evidence="1">
    <location>
        <begin position="105"/>
        <end position="125"/>
    </location>
</feature>
<feature type="domain" description="DUF7789" evidence="2">
    <location>
        <begin position="170"/>
        <end position="301"/>
    </location>
</feature>
<keyword evidence="1" id="KW-0472">Membrane</keyword>
<dbReference type="AlphaFoldDB" id="A0ABD3UX02"/>
<evidence type="ECO:0000313" key="3">
    <source>
        <dbReference type="EMBL" id="KAL3852757.1"/>
    </source>
</evidence>
<accession>A0ABD3UX02</accession>
<dbReference type="PANTHER" id="PTHR39299">
    <property type="entry name" value="TRANSMEMBRANE PROTEIN"/>
    <property type="match status" value="1"/>
</dbReference>
<dbReference type="EMBL" id="JBJQND010000015">
    <property type="protein sequence ID" value="KAL3852757.1"/>
    <property type="molecule type" value="Genomic_DNA"/>
</dbReference>
<feature type="transmembrane region" description="Helical" evidence="1">
    <location>
        <begin position="44"/>
        <end position="66"/>
    </location>
</feature>
<feature type="transmembrane region" description="Helical" evidence="1">
    <location>
        <begin position="137"/>
        <end position="158"/>
    </location>
</feature>
<dbReference type="PANTHER" id="PTHR39299:SF1">
    <property type="entry name" value="TRANSMEMBRANE PROTEIN"/>
    <property type="match status" value="1"/>
</dbReference>
<comment type="caution">
    <text evidence="3">The sequence shown here is derived from an EMBL/GenBank/DDBJ whole genome shotgun (WGS) entry which is preliminary data.</text>
</comment>
<feature type="transmembrane region" description="Helical" evidence="1">
    <location>
        <begin position="78"/>
        <end position="99"/>
    </location>
</feature>